<evidence type="ECO:0000313" key="2">
    <source>
        <dbReference type="Proteomes" id="UP000887574"/>
    </source>
</evidence>
<evidence type="ECO:0000256" key="1">
    <source>
        <dbReference type="SAM" id="MobiDB-lite"/>
    </source>
</evidence>
<evidence type="ECO:0000313" key="3">
    <source>
        <dbReference type="WBParaSite" id="jg17217"/>
    </source>
</evidence>
<feature type="region of interest" description="Disordered" evidence="1">
    <location>
        <begin position="29"/>
        <end position="76"/>
    </location>
</feature>
<feature type="compositionally biased region" description="Polar residues" evidence="1">
    <location>
        <begin position="39"/>
        <end position="62"/>
    </location>
</feature>
<protein>
    <submittedName>
        <fullName evidence="3">Uncharacterized protein</fullName>
    </submittedName>
</protein>
<name>A0A915D9D0_9BILA</name>
<dbReference type="AlphaFoldDB" id="A0A915D9D0"/>
<dbReference type="Proteomes" id="UP000887574">
    <property type="component" value="Unplaced"/>
</dbReference>
<proteinExistence type="predicted"/>
<sequence length="76" mass="8366">MLRRPLTTITLKQSDVEKMTISMKSKVKTIDTELPTQEKVASTRSSQPKSSPKLPASSTKSGLPSKKKALFESSEE</sequence>
<dbReference type="WBParaSite" id="jg17217">
    <property type="protein sequence ID" value="jg17217"/>
    <property type="gene ID" value="jg17217"/>
</dbReference>
<reference evidence="3" key="1">
    <citation type="submission" date="2022-11" db="UniProtKB">
        <authorList>
            <consortium name="WormBaseParasite"/>
        </authorList>
    </citation>
    <scope>IDENTIFICATION</scope>
</reference>
<keyword evidence="2" id="KW-1185">Reference proteome</keyword>
<organism evidence="2 3">
    <name type="scientific">Ditylenchus dipsaci</name>
    <dbReference type="NCBI Taxonomy" id="166011"/>
    <lineage>
        <taxon>Eukaryota</taxon>
        <taxon>Metazoa</taxon>
        <taxon>Ecdysozoa</taxon>
        <taxon>Nematoda</taxon>
        <taxon>Chromadorea</taxon>
        <taxon>Rhabditida</taxon>
        <taxon>Tylenchina</taxon>
        <taxon>Tylenchomorpha</taxon>
        <taxon>Sphaerularioidea</taxon>
        <taxon>Anguinidae</taxon>
        <taxon>Anguininae</taxon>
        <taxon>Ditylenchus</taxon>
    </lineage>
</organism>
<accession>A0A915D9D0</accession>